<dbReference type="EMBL" id="JAIWYP010000008">
    <property type="protein sequence ID" value="KAH3789746.1"/>
    <property type="molecule type" value="Genomic_DNA"/>
</dbReference>
<gene>
    <name evidence="1" type="ORF">DPMN_167933</name>
</gene>
<accession>A0A9D4F460</accession>
<keyword evidence="2" id="KW-1185">Reference proteome</keyword>
<proteinExistence type="predicted"/>
<dbReference type="AlphaFoldDB" id="A0A9D4F460"/>
<evidence type="ECO:0000313" key="1">
    <source>
        <dbReference type="EMBL" id="KAH3789746.1"/>
    </source>
</evidence>
<protein>
    <submittedName>
        <fullName evidence="1">Uncharacterized protein</fullName>
    </submittedName>
</protein>
<organism evidence="1 2">
    <name type="scientific">Dreissena polymorpha</name>
    <name type="common">Zebra mussel</name>
    <name type="synonym">Mytilus polymorpha</name>
    <dbReference type="NCBI Taxonomy" id="45954"/>
    <lineage>
        <taxon>Eukaryota</taxon>
        <taxon>Metazoa</taxon>
        <taxon>Spiralia</taxon>
        <taxon>Lophotrochozoa</taxon>
        <taxon>Mollusca</taxon>
        <taxon>Bivalvia</taxon>
        <taxon>Autobranchia</taxon>
        <taxon>Heteroconchia</taxon>
        <taxon>Euheterodonta</taxon>
        <taxon>Imparidentia</taxon>
        <taxon>Neoheterodontei</taxon>
        <taxon>Myida</taxon>
        <taxon>Dreissenoidea</taxon>
        <taxon>Dreissenidae</taxon>
        <taxon>Dreissena</taxon>
    </lineage>
</organism>
<sequence>MTSGQYVSSSMGNVCDTPVPRLNYQDVCNQLDYLNRELEEMMTSIFKMSERAHVIEVEMATLYNPEVEHALRNGQLECGACTQALEELKTIN</sequence>
<comment type="caution">
    <text evidence="1">The sequence shown here is derived from an EMBL/GenBank/DDBJ whole genome shotgun (WGS) entry which is preliminary data.</text>
</comment>
<dbReference type="Proteomes" id="UP000828390">
    <property type="component" value="Unassembled WGS sequence"/>
</dbReference>
<reference evidence="1" key="2">
    <citation type="submission" date="2020-11" db="EMBL/GenBank/DDBJ databases">
        <authorList>
            <person name="McCartney M.A."/>
            <person name="Auch B."/>
            <person name="Kono T."/>
            <person name="Mallez S."/>
            <person name="Becker A."/>
            <person name="Gohl D.M."/>
            <person name="Silverstein K.A.T."/>
            <person name="Koren S."/>
            <person name="Bechman K.B."/>
            <person name="Herman A."/>
            <person name="Abrahante J.E."/>
            <person name="Garbe J."/>
        </authorList>
    </citation>
    <scope>NUCLEOTIDE SEQUENCE</scope>
    <source>
        <strain evidence="1">Duluth1</strain>
        <tissue evidence="1">Whole animal</tissue>
    </source>
</reference>
<reference evidence="1" key="1">
    <citation type="journal article" date="2019" name="bioRxiv">
        <title>The Genome of the Zebra Mussel, Dreissena polymorpha: A Resource for Invasive Species Research.</title>
        <authorList>
            <person name="McCartney M.A."/>
            <person name="Auch B."/>
            <person name="Kono T."/>
            <person name="Mallez S."/>
            <person name="Zhang Y."/>
            <person name="Obille A."/>
            <person name="Becker A."/>
            <person name="Abrahante J.E."/>
            <person name="Garbe J."/>
            <person name="Badalamenti J.P."/>
            <person name="Herman A."/>
            <person name="Mangelson H."/>
            <person name="Liachko I."/>
            <person name="Sullivan S."/>
            <person name="Sone E.D."/>
            <person name="Koren S."/>
            <person name="Silverstein K.A.T."/>
            <person name="Beckman K.B."/>
            <person name="Gohl D.M."/>
        </authorList>
    </citation>
    <scope>NUCLEOTIDE SEQUENCE</scope>
    <source>
        <strain evidence="1">Duluth1</strain>
        <tissue evidence="1">Whole animal</tissue>
    </source>
</reference>
<evidence type="ECO:0000313" key="2">
    <source>
        <dbReference type="Proteomes" id="UP000828390"/>
    </source>
</evidence>
<name>A0A9D4F460_DREPO</name>